<evidence type="ECO:0000256" key="7">
    <source>
        <dbReference type="ARBA" id="ARBA00022734"/>
    </source>
</evidence>
<dbReference type="PANTHER" id="PTHR45713">
    <property type="entry name" value="FTP DOMAIN-CONTAINING PROTEIN"/>
    <property type="match status" value="1"/>
</dbReference>
<name>A0A9Q1EL39_SYNKA</name>
<evidence type="ECO:0000259" key="11">
    <source>
        <dbReference type="SMART" id="SM00607"/>
    </source>
</evidence>
<dbReference type="GO" id="GO:0010185">
    <property type="term" value="P:regulation of cellular defense response"/>
    <property type="evidence" value="ECO:0007669"/>
    <property type="project" value="UniProtKB-ARBA"/>
</dbReference>
<keyword evidence="10" id="KW-0732">Signal</keyword>
<dbReference type="SUPFAM" id="SSF49785">
    <property type="entry name" value="Galactose-binding domain-like"/>
    <property type="match status" value="1"/>
</dbReference>
<keyword evidence="5" id="KW-0964">Secreted</keyword>
<evidence type="ECO:0000256" key="6">
    <source>
        <dbReference type="ARBA" id="ARBA00022723"/>
    </source>
</evidence>
<dbReference type="Proteomes" id="UP001152622">
    <property type="component" value="Chromosome 15"/>
</dbReference>
<dbReference type="Gene3D" id="2.60.120.260">
    <property type="entry name" value="Galactose-binding domain-like"/>
    <property type="match status" value="1"/>
</dbReference>
<keyword evidence="13" id="KW-1185">Reference proteome</keyword>
<gene>
    <name evidence="12" type="ORF">SKAU_G00331400</name>
</gene>
<evidence type="ECO:0000313" key="12">
    <source>
        <dbReference type="EMBL" id="KAJ8340849.1"/>
    </source>
</evidence>
<comment type="similarity">
    <text evidence="3">Belongs to the fucolectin family.</text>
</comment>
<protein>
    <recommendedName>
        <fullName evidence="11">Fucolectin tachylectin-4 pentraxin-1 domain-containing protein</fullName>
    </recommendedName>
</protein>
<feature type="domain" description="Fucolectin tachylectin-4 pentraxin-1" evidence="11">
    <location>
        <begin position="28"/>
        <end position="178"/>
    </location>
</feature>
<sequence length="179" mass="19415">MMILVFQILAISTLKPVSAWFPPYRYMQENVALGGKATQSTILTTGGWAPYSRAGNAIDGNRDPDANHGSCSLTSKVANPWWRVDLLETYVIASVTITNIGDCCLGNINGAQIHIGDSLVNNGTNNPQCSAVSTMAAGETKTFQCELPLSGRYVTVYLPKTDYLEICEVEVNAWLPIPE</sequence>
<keyword evidence="6" id="KW-0479">Metal-binding</keyword>
<evidence type="ECO:0000256" key="3">
    <source>
        <dbReference type="ARBA" id="ARBA00010147"/>
    </source>
</evidence>
<comment type="subcellular location">
    <subcellularLocation>
        <location evidence="2">Secreted</location>
    </subcellularLocation>
</comment>
<feature type="signal peptide" evidence="10">
    <location>
        <begin position="1"/>
        <end position="19"/>
    </location>
</feature>
<reference evidence="12" key="1">
    <citation type="journal article" date="2023" name="Science">
        <title>Genome structures resolve the early diversification of teleost fishes.</title>
        <authorList>
            <person name="Parey E."/>
            <person name="Louis A."/>
            <person name="Montfort J."/>
            <person name="Bouchez O."/>
            <person name="Roques C."/>
            <person name="Iampietro C."/>
            <person name="Lluch J."/>
            <person name="Castinel A."/>
            <person name="Donnadieu C."/>
            <person name="Desvignes T."/>
            <person name="Floi Bucao C."/>
            <person name="Jouanno E."/>
            <person name="Wen M."/>
            <person name="Mejri S."/>
            <person name="Dirks R."/>
            <person name="Jansen H."/>
            <person name="Henkel C."/>
            <person name="Chen W.J."/>
            <person name="Zahm M."/>
            <person name="Cabau C."/>
            <person name="Klopp C."/>
            <person name="Thompson A.W."/>
            <person name="Robinson-Rechavi M."/>
            <person name="Braasch I."/>
            <person name="Lecointre G."/>
            <person name="Bobe J."/>
            <person name="Postlethwait J.H."/>
            <person name="Berthelot C."/>
            <person name="Roest Crollius H."/>
            <person name="Guiguen Y."/>
        </authorList>
    </citation>
    <scope>NUCLEOTIDE SEQUENCE</scope>
    <source>
        <strain evidence="12">WJC10195</strain>
    </source>
</reference>
<dbReference type="InterPro" id="IPR006585">
    <property type="entry name" value="FTP1"/>
</dbReference>
<dbReference type="EMBL" id="JAINUF010000015">
    <property type="protein sequence ID" value="KAJ8340849.1"/>
    <property type="molecule type" value="Genomic_DNA"/>
</dbReference>
<dbReference type="Pfam" id="PF22633">
    <property type="entry name" value="F5_F8_type_C_2"/>
    <property type="match status" value="1"/>
</dbReference>
<evidence type="ECO:0000256" key="5">
    <source>
        <dbReference type="ARBA" id="ARBA00022525"/>
    </source>
</evidence>
<dbReference type="GO" id="GO:0005576">
    <property type="term" value="C:extracellular region"/>
    <property type="evidence" value="ECO:0007669"/>
    <property type="project" value="UniProtKB-SubCell"/>
</dbReference>
<comment type="caution">
    <text evidence="12">The sequence shown here is derived from an EMBL/GenBank/DDBJ whole genome shotgun (WGS) entry which is preliminary data.</text>
</comment>
<organism evidence="12 13">
    <name type="scientific">Synaphobranchus kaupii</name>
    <name type="common">Kaup's arrowtooth eel</name>
    <dbReference type="NCBI Taxonomy" id="118154"/>
    <lineage>
        <taxon>Eukaryota</taxon>
        <taxon>Metazoa</taxon>
        <taxon>Chordata</taxon>
        <taxon>Craniata</taxon>
        <taxon>Vertebrata</taxon>
        <taxon>Euteleostomi</taxon>
        <taxon>Actinopterygii</taxon>
        <taxon>Neopterygii</taxon>
        <taxon>Teleostei</taxon>
        <taxon>Anguilliformes</taxon>
        <taxon>Synaphobranchidae</taxon>
        <taxon>Synaphobranchus</taxon>
    </lineage>
</organism>
<comment type="subunit">
    <text evidence="4">Homotrimer.</text>
</comment>
<dbReference type="InterPro" id="IPR051941">
    <property type="entry name" value="BG_Antigen-Binding_Lectin"/>
</dbReference>
<evidence type="ECO:0000256" key="8">
    <source>
        <dbReference type="ARBA" id="ARBA00022837"/>
    </source>
</evidence>
<evidence type="ECO:0000256" key="10">
    <source>
        <dbReference type="SAM" id="SignalP"/>
    </source>
</evidence>
<dbReference type="AlphaFoldDB" id="A0A9Q1EL39"/>
<proteinExistence type="inferred from homology"/>
<dbReference type="OrthoDB" id="547680at2759"/>
<evidence type="ECO:0000256" key="1">
    <source>
        <dbReference type="ARBA" id="ARBA00002219"/>
    </source>
</evidence>
<accession>A0A9Q1EL39</accession>
<evidence type="ECO:0000256" key="4">
    <source>
        <dbReference type="ARBA" id="ARBA00011233"/>
    </source>
</evidence>
<keyword evidence="9" id="KW-1015">Disulfide bond</keyword>
<comment type="function">
    <text evidence="1">Acts as a defensive agent. Recognizes blood group fucosylated oligosaccharides including A, B, H and Lewis B-type antigens. Does not recognize Lewis A antigen and has low affinity for monovalent haptens.</text>
</comment>
<evidence type="ECO:0000256" key="9">
    <source>
        <dbReference type="ARBA" id="ARBA00023157"/>
    </source>
</evidence>
<feature type="chain" id="PRO_5040499879" description="Fucolectin tachylectin-4 pentraxin-1 domain-containing protein" evidence="10">
    <location>
        <begin position="20"/>
        <end position="179"/>
    </location>
</feature>
<dbReference type="GO" id="GO:0046872">
    <property type="term" value="F:metal ion binding"/>
    <property type="evidence" value="ECO:0007669"/>
    <property type="project" value="UniProtKB-KW"/>
</dbReference>
<dbReference type="InterPro" id="IPR008979">
    <property type="entry name" value="Galactose-bd-like_sf"/>
</dbReference>
<evidence type="ECO:0000313" key="13">
    <source>
        <dbReference type="Proteomes" id="UP001152622"/>
    </source>
</evidence>
<keyword evidence="8" id="KW-0106">Calcium</keyword>
<dbReference type="PANTHER" id="PTHR45713:SF8">
    <property type="entry name" value="SI:CH211-215K15.4"/>
    <property type="match status" value="1"/>
</dbReference>
<keyword evidence="7" id="KW-0430">Lectin</keyword>
<dbReference type="SMART" id="SM00607">
    <property type="entry name" value="FTP"/>
    <property type="match status" value="1"/>
</dbReference>
<evidence type="ECO:0000256" key="2">
    <source>
        <dbReference type="ARBA" id="ARBA00004613"/>
    </source>
</evidence>
<dbReference type="GO" id="GO:0001868">
    <property type="term" value="P:regulation of complement activation, lectin pathway"/>
    <property type="evidence" value="ECO:0007669"/>
    <property type="project" value="UniProtKB-ARBA"/>
</dbReference>
<dbReference type="GO" id="GO:0042806">
    <property type="term" value="F:fucose binding"/>
    <property type="evidence" value="ECO:0007669"/>
    <property type="project" value="UniProtKB-ARBA"/>
</dbReference>